<comment type="caution">
    <text evidence="6">The sequence shown here is derived from an EMBL/GenBank/DDBJ whole genome shotgun (WGS) entry which is preliminary data.</text>
</comment>
<evidence type="ECO:0000259" key="4">
    <source>
        <dbReference type="Pfam" id="PF01345"/>
    </source>
</evidence>
<keyword evidence="3" id="KW-0732">Signal</keyword>
<evidence type="ECO:0000313" key="6">
    <source>
        <dbReference type="EMBL" id="EEG48526.1"/>
    </source>
</evidence>
<protein>
    <submittedName>
        <fullName evidence="6">Uncharacterized protein</fullName>
    </submittedName>
</protein>
<dbReference type="Pfam" id="PF24346">
    <property type="entry name" value="DUF7507"/>
    <property type="match status" value="1"/>
</dbReference>
<keyword evidence="2" id="KW-0472">Membrane</keyword>
<proteinExistence type="predicted"/>
<dbReference type="InterPro" id="IPR051172">
    <property type="entry name" value="Chlamydia_OmcB"/>
</dbReference>
<dbReference type="Gene3D" id="2.60.40.740">
    <property type="match status" value="1"/>
</dbReference>
<sequence>MKEKTENMRKIVKRKIAAACVAAFMVLQCLPAAAAYADGPSQEVVLEKTAHWTDERAYEAEIDLTVKGMQSYTEKQKPVNIVPVLDVTASMNYCDTPGHTKLVIGHTLSAMENSKEIWEEIKETLPDEETYRKLGEESPDQLFLSLPESVDPEGKCRLVCGQEDRSDRLPYDNISGWKIIYVTDDQTLLTGVEEGTKLRRFSHTIDHGGIYLPVGETKIFENRTTWHYYSGKTERWQCEKSRMEHLEEGYAQFLDAVFEDMQPMICPIVFIGGYYINGWTQSKEEARDFLTEKEYLNKEAVLPAQNNGTNHEAAVLGALDAVEELENKENTFVILFTDGTTTAGYSHADGSADLGLLDSHSYGMAEEDSSWYSQFSQWALEDATVLKEQVPIYGIGYGSDMGNDTDSQEFIEALSSGEEYYIDTRQEEMQDIGSIFKAVYSDLCWKAVKVQVTDYVSEYWKVKEGELPMGSKVESVGIVNQRGEEDTITRITFPVTKEMGEDDQENFRIPVVLREAYREVQEPTLYETNQDEPLSKDVDGTGAYVTYEDENQVTQKVMASSPELKVCPNKIDYTVQKEALQKQVKAGQDVLYKVTLTNTGGWDLENVSLTDVYPEQEISVRFLGQEGVEVGEDGARAVVKLLPRGETVVLEVRAQIPETAKGTLTNKLTAMAVNPESPEETLVREAEASVEVEPAVLDYTVKKTADKTHASAGDTIHYEITITNTGEQTLRSVVTTDKFTVEGVQAVFEEQEGVSLNEEKNQAYVEAVAPGEELVLRAEVTLPEDFKDSTLVNMAVVSVEGSQPKESQAEVKISEKPIPTATPKVEKQNSGTGTTASGEKKASPVKTQDDSRAELFAVLAMGSAVALAGIFLRVKNRKVEK</sequence>
<dbReference type="AlphaFoldDB" id="C0CNW9"/>
<evidence type="ECO:0000256" key="1">
    <source>
        <dbReference type="SAM" id="MobiDB-lite"/>
    </source>
</evidence>
<evidence type="ECO:0000256" key="3">
    <source>
        <dbReference type="SAM" id="SignalP"/>
    </source>
</evidence>
<dbReference type="HOGENOM" id="CLU_326706_0_0_9"/>
<feature type="transmembrane region" description="Helical" evidence="2">
    <location>
        <begin position="855"/>
        <end position="874"/>
    </location>
</feature>
<gene>
    <name evidence="6" type="ORF">RUMHYD_02570</name>
</gene>
<dbReference type="Proteomes" id="UP000003100">
    <property type="component" value="Unassembled WGS sequence"/>
</dbReference>
<evidence type="ECO:0000313" key="7">
    <source>
        <dbReference type="Proteomes" id="UP000003100"/>
    </source>
</evidence>
<keyword evidence="7" id="KW-1185">Reference proteome</keyword>
<dbReference type="PANTHER" id="PTHR34819">
    <property type="entry name" value="LARGE CYSTEINE-RICH PERIPLASMIC PROTEIN OMCB"/>
    <property type="match status" value="1"/>
</dbReference>
<name>C0CNW9_BLAHS</name>
<dbReference type="InterPro" id="IPR001434">
    <property type="entry name" value="OmcB-like_DUF11"/>
</dbReference>
<reference evidence="6 7" key="2">
    <citation type="submission" date="2009-02" db="EMBL/GenBank/DDBJ databases">
        <title>Draft genome sequence of Blautia hydrogenotrophica DSM 10507 (Ruminococcus hydrogenotrophicus DSM 10507).</title>
        <authorList>
            <person name="Sudarsanam P."/>
            <person name="Ley R."/>
            <person name="Guruge J."/>
            <person name="Turnbaugh P.J."/>
            <person name="Mahowald M."/>
            <person name="Liep D."/>
            <person name="Gordon J."/>
        </authorList>
    </citation>
    <scope>NUCLEOTIDE SEQUENCE [LARGE SCALE GENOMIC DNA]</scope>
    <source>
        <strain evidence="7">DSM 10507 / JCM 14656 / S5a33</strain>
    </source>
</reference>
<dbReference type="InterPro" id="IPR047589">
    <property type="entry name" value="DUF11_rpt"/>
</dbReference>
<dbReference type="Gene3D" id="3.40.50.410">
    <property type="entry name" value="von Willebrand factor, type A domain"/>
    <property type="match status" value="1"/>
</dbReference>
<accession>C0CNW9</accession>
<dbReference type="InterPro" id="IPR055354">
    <property type="entry name" value="DUF7507"/>
</dbReference>
<dbReference type="InterPro" id="IPR036465">
    <property type="entry name" value="vWFA_dom_sf"/>
</dbReference>
<feature type="compositionally biased region" description="Basic and acidic residues" evidence="1">
    <location>
        <begin position="838"/>
        <end position="848"/>
    </location>
</feature>
<dbReference type="NCBIfam" id="TIGR01451">
    <property type="entry name" value="B_ant_repeat"/>
    <property type="match status" value="2"/>
</dbReference>
<feature type="domain" description="DUF11" evidence="4">
    <location>
        <begin position="574"/>
        <end position="675"/>
    </location>
</feature>
<feature type="region of interest" description="Disordered" evidence="1">
    <location>
        <begin position="803"/>
        <end position="848"/>
    </location>
</feature>
<keyword evidence="2" id="KW-0812">Transmembrane</keyword>
<dbReference type="PATRIC" id="fig|476272.21.peg.698"/>
<reference evidence="6 7" key="1">
    <citation type="submission" date="2009-01" db="EMBL/GenBank/DDBJ databases">
        <authorList>
            <person name="Fulton L."/>
            <person name="Clifton S."/>
            <person name="Fulton B."/>
            <person name="Xu J."/>
            <person name="Minx P."/>
            <person name="Pepin K.H."/>
            <person name="Johnson M."/>
            <person name="Bhonagiri V."/>
            <person name="Nash W.E."/>
            <person name="Mardis E.R."/>
            <person name="Wilson R.K."/>
        </authorList>
    </citation>
    <scope>NUCLEOTIDE SEQUENCE [LARGE SCALE GENOMIC DNA]</scope>
    <source>
        <strain evidence="7">DSM 10507 / JCM 14656 / S5a33</strain>
    </source>
</reference>
<evidence type="ECO:0000259" key="5">
    <source>
        <dbReference type="Pfam" id="PF24346"/>
    </source>
</evidence>
<dbReference type="Pfam" id="PF01345">
    <property type="entry name" value="DUF11"/>
    <property type="match status" value="1"/>
</dbReference>
<feature type="signal peptide" evidence="3">
    <location>
        <begin position="1"/>
        <end position="34"/>
    </location>
</feature>
<dbReference type="EMBL" id="ACBZ01000140">
    <property type="protein sequence ID" value="EEG48526.1"/>
    <property type="molecule type" value="Genomic_DNA"/>
</dbReference>
<dbReference type="PANTHER" id="PTHR34819:SF3">
    <property type="entry name" value="CELL SURFACE PROTEIN"/>
    <property type="match status" value="1"/>
</dbReference>
<keyword evidence="2" id="KW-1133">Transmembrane helix</keyword>
<feature type="chain" id="PRO_5002896895" evidence="3">
    <location>
        <begin position="35"/>
        <end position="881"/>
    </location>
</feature>
<evidence type="ECO:0000256" key="2">
    <source>
        <dbReference type="SAM" id="Phobius"/>
    </source>
</evidence>
<feature type="domain" description="DUF7507" evidence="5">
    <location>
        <begin position="700"/>
        <end position="802"/>
    </location>
</feature>
<dbReference type="eggNOG" id="COG1361">
    <property type="taxonomic scope" value="Bacteria"/>
</dbReference>
<organism evidence="6 7">
    <name type="scientific">Blautia hydrogenotrophica (strain DSM 10507 / JCM 14656 / S5a33)</name>
    <name type="common">Ruminococcus hydrogenotrophicus</name>
    <dbReference type="NCBI Taxonomy" id="476272"/>
    <lineage>
        <taxon>Bacteria</taxon>
        <taxon>Bacillati</taxon>
        <taxon>Bacillota</taxon>
        <taxon>Clostridia</taxon>
        <taxon>Lachnospirales</taxon>
        <taxon>Lachnospiraceae</taxon>
        <taxon>Blautia</taxon>
    </lineage>
</organism>
<feature type="compositionally biased region" description="Polar residues" evidence="1">
    <location>
        <begin position="828"/>
        <end position="837"/>
    </location>
</feature>